<organism evidence="13 14">
    <name type="scientific">Arabidopsis thaliana</name>
    <name type="common">Mouse-ear cress</name>
    <dbReference type="NCBI Taxonomy" id="3702"/>
    <lineage>
        <taxon>Eukaryota</taxon>
        <taxon>Viridiplantae</taxon>
        <taxon>Streptophyta</taxon>
        <taxon>Embryophyta</taxon>
        <taxon>Tracheophyta</taxon>
        <taxon>Spermatophyta</taxon>
        <taxon>Magnoliopsida</taxon>
        <taxon>eudicotyledons</taxon>
        <taxon>Gunneridae</taxon>
        <taxon>Pentapetalae</taxon>
        <taxon>rosids</taxon>
        <taxon>malvids</taxon>
        <taxon>Brassicales</taxon>
        <taxon>Brassicaceae</taxon>
        <taxon>Camelineae</taxon>
        <taxon>Arabidopsis</taxon>
    </lineage>
</organism>
<gene>
    <name evidence="13" type="ORF">AT9943_LOCUS5850</name>
</gene>
<dbReference type="InterPro" id="IPR041913">
    <property type="entry name" value="POLD3_sf"/>
</dbReference>
<reference evidence="13 14" key="1">
    <citation type="submission" date="2020-09" db="EMBL/GenBank/DDBJ databases">
        <authorList>
            <person name="Ashkenazy H."/>
        </authorList>
    </citation>
    <scope>NUCLEOTIDE SEQUENCE [LARGE SCALE GENOMIC DNA]</scope>
    <source>
        <strain evidence="14">cv. Cdm-0</strain>
    </source>
</reference>
<dbReference type="FunFam" id="3.90.1030.20:FF:000002">
    <property type="entry name" value="DNA polymerase delta subunit"/>
    <property type="match status" value="1"/>
</dbReference>
<feature type="compositionally biased region" description="Basic and acidic residues" evidence="12">
    <location>
        <begin position="348"/>
        <end position="373"/>
    </location>
</feature>
<feature type="compositionally biased region" description="Polar residues" evidence="12">
    <location>
        <begin position="157"/>
        <end position="198"/>
    </location>
</feature>
<evidence type="ECO:0000313" key="14">
    <source>
        <dbReference type="Proteomes" id="UP000516314"/>
    </source>
</evidence>
<accession>A0A7G2E3Y8</accession>
<keyword evidence="6" id="KW-0732">Signal</keyword>
<evidence type="ECO:0000256" key="2">
    <source>
        <dbReference type="ARBA" id="ARBA00004239"/>
    </source>
</evidence>
<dbReference type="SUPFAM" id="SSF52317">
    <property type="entry name" value="Class I glutamine amidotransferase-like"/>
    <property type="match status" value="1"/>
</dbReference>
<dbReference type="Proteomes" id="UP000516314">
    <property type="component" value="Chromosome 1"/>
</dbReference>
<protein>
    <recommendedName>
        <fullName evidence="11">folate gamma-glutamyl hydrolase</fullName>
        <ecNumber evidence="11">3.4.19.9</ecNumber>
    </recommendedName>
</protein>
<evidence type="ECO:0000256" key="6">
    <source>
        <dbReference type="ARBA" id="ARBA00022729"/>
    </source>
</evidence>
<feature type="compositionally biased region" description="Basic and acidic residues" evidence="12">
    <location>
        <begin position="276"/>
        <end position="305"/>
    </location>
</feature>
<dbReference type="Pfam" id="PF09507">
    <property type="entry name" value="CDC27"/>
    <property type="match status" value="1"/>
</dbReference>
<dbReference type="InterPro" id="IPR015527">
    <property type="entry name" value="Pept_C26_g-glut_hydrolase"/>
</dbReference>
<dbReference type="PANTHER" id="PTHR17598:SF13">
    <property type="entry name" value="DNA POLYMERASE DELTA SUBUNIT 3"/>
    <property type="match status" value="1"/>
</dbReference>
<feature type="active site" description="Nucleophile" evidence="10 11">
    <location>
        <position position="667"/>
    </location>
</feature>
<dbReference type="PROSITE" id="PS51273">
    <property type="entry name" value="GATASE_TYPE_1"/>
    <property type="match status" value="1"/>
</dbReference>
<dbReference type="CDD" id="cd01747">
    <property type="entry name" value="GATase1_Glutamyl_Hydrolase"/>
    <property type="match status" value="1"/>
</dbReference>
<dbReference type="GO" id="GO:0034722">
    <property type="term" value="F:gamma-glutamyl-peptidase activity"/>
    <property type="evidence" value="ECO:0007669"/>
    <property type="project" value="UniProtKB-UniRule"/>
</dbReference>
<feature type="compositionally biased region" description="Basic and acidic residues" evidence="12">
    <location>
        <begin position="439"/>
        <end position="457"/>
    </location>
</feature>
<sequence>MTHTETLNLLDEIESLVSDQLQVVSYKWLSRNFSLSSNTAKRLLKDFVEKHGKGLEVVYIVSGLLKNGPSDYHARLASSTELPEVEKEFNGKYSVHIYSVQASIPMDPAAIWNTEFVQAEELFRQPSATDNCLKGNRFCGVSNSCVKRNIEGATENVTAPRTESVRTTGQSKSSSNFQKSTVPSNQGKNFQHSSSNVGHQAKSESIAAPAKNQSAKSSLDKEKAFHVPANKKNGQGEKSVTGTGGLLKNMWGRVPVKTEDDSPTVDVKNHITNHSEPQKPSHDADKKGGSDDETRDANFMRAPKDNRKRKVIFDFSDDEYEDVISLASPSSPKVNSRPDVELSSEDSGPEKPDADVSPEIKSEEPEASKEDRQNTASVDASTTLSTEKIQAIGSEAEVNPSKRRTTAVPSSPKRKKVLKSRIDDRGREVTEVVWEETETNAKKKEDTNTSKKLDDGKTANAVNRAVAQKKSPAIGNTAATNAGGKAGSKKGGNVKDPKQGNIMSFFKKKNQMIDNNCLYKEELNRNSYSGLAKEASESILLPSESGFDGSRSPVCSSPDPNLNYRPVIGILSHPGDGASGRLTNDTSSTYIAASYVKFAEAGGARVIPLIYNEPEEVLFQKLELVNGVIFTGGWAKKYDYFEIVKKIFTKALERNDAGEHFPVYGICLGFELMSIIISQNRDILERFDAEDNASSLQFVDNVNNDGTLFQRFPPELLKKLSTDCLVMQKHKYGITPANFQANPALSSFFEILTTCIDENSKTYVSTVKAKRYPITGFQWHPEKNAFEWGSSAIPHSEDAIQVTQHAASYLVSEARKSLNRPESQKVLSNLIYNYKPTYCGYAGRGYDEVYIFTQPRSRF</sequence>
<dbReference type="Gene3D" id="3.40.50.880">
    <property type="match status" value="1"/>
</dbReference>
<dbReference type="GO" id="GO:0006260">
    <property type="term" value="P:DNA replication"/>
    <property type="evidence" value="ECO:0007669"/>
    <property type="project" value="UniProtKB-KW"/>
</dbReference>
<evidence type="ECO:0000256" key="7">
    <source>
        <dbReference type="ARBA" id="ARBA00022801"/>
    </source>
</evidence>
<feature type="active site" description="Proton donor" evidence="10">
    <location>
        <position position="780"/>
    </location>
</feature>
<dbReference type="Gene3D" id="3.90.1030.20">
    <property type="entry name" value="DNA polymerase delta, p66 (Cdc27) subunit, wHTH domain"/>
    <property type="match status" value="1"/>
</dbReference>
<dbReference type="EC" id="3.4.19.9" evidence="11"/>
<dbReference type="EMBL" id="LR881466">
    <property type="protein sequence ID" value="CAD5317576.1"/>
    <property type="molecule type" value="Genomic_DNA"/>
</dbReference>
<dbReference type="GO" id="GO:0043625">
    <property type="term" value="C:delta DNA polymerase complex"/>
    <property type="evidence" value="ECO:0007669"/>
    <property type="project" value="InterPro"/>
</dbReference>
<proteinExistence type="inferred from homology"/>
<feature type="region of interest" description="Disordered" evidence="12">
    <location>
        <begin position="157"/>
        <end position="312"/>
    </location>
</feature>
<evidence type="ECO:0000256" key="3">
    <source>
        <dbReference type="ARBA" id="ARBA00011083"/>
    </source>
</evidence>
<keyword evidence="8" id="KW-0539">Nucleus</keyword>
<dbReference type="PROSITE" id="PS51275">
    <property type="entry name" value="PEPTIDASE_C26_GGH"/>
    <property type="match status" value="1"/>
</dbReference>
<evidence type="ECO:0000256" key="11">
    <source>
        <dbReference type="PROSITE-ProRule" id="PRU00607"/>
    </source>
</evidence>
<evidence type="ECO:0000256" key="5">
    <source>
        <dbReference type="ARBA" id="ARBA00022705"/>
    </source>
</evidence>
<comment type="catalytic activity">
    <reaction evidence="9 11">
        <text>(6S)-5,6,7,8-tetrahydrofolyl-(gamma-L-Glu)(n) + (n-1) H2O = (6S)-5,6,7,8-tetrahydrofolate + (n-1) L-glutamate</text>
        <dbReference type="Rhea" id="RHEA:56784"/>
        <dbReference type="Rhea" id="RHEA-COMP:14738"/>
        <dbReference type="ChEBI" id="CHEBI:15377"/>
        <dbReference type="ChEBI" id="CHEBI:29985"/>
        <dbReference type="ChEBI" id="CHEBI:57453"/>
        <dbReference type="ChEBI" id="CHEBI:141005"/>
        <dbReference type="EC" id="3.4.19.9"/>
    </reaction>
</comment>
<keyword evidence="5" id="KW-0235">DNA replication</keyword>
<feature type="active site" evidence="11">
    <location>
        <position position="780"/>
    </location>
</feature>
<keyword evidence="7 11" id="KW-0378">Hydrolase</keyword>
<feature type="compositionally biased region" description="Basic and acidic residues" evidence="12">
    <location>
        <begin position="420"/>
        <end position="430"/>
    </location>
</feature>
<dbReference type="InterPro" id="IPR029062">
    <property type="entry name" value="Class_I_gatase-like"/>
</dbReference>
<dbReference type="GO" id="GO:0005773">
    <property type="term" value="C:vacuole"/>
    <property type="evidence" value="ECO:0007669"/>
    <property type="project" value="UniProtKB-ARBA"/>
</dbReference>
<comment type="subcellular location">
    <subcellularLocation>
        <location evidence="1">Nucleus</location>
    </subcellularLocation>
    <subcellularLocation>
        <location evidence="2">Secreted</location>
        <location evidence="2">Extracellular space</location>
    </subcellularLocation>
</comment>
<feature type="region of interest" description="Disordered" evidence="12">
    <location>
        <begin position="324"/>
        <end position="500"/>
    </location>
</feature>
<feature type="compositionally biased region" description="Polar residues" evidence="12">
    <location>
        <begin position="232"/>
        <end position="241"/>
    </location>
</feature>
<dbReference type="InterPro" id="IPR011697">
    <property type="entry name" value="Peptidase_C26"/>
</dbReference>
<dbReference type="PANTHER" id="PTHR17598">
    <property type="entry name" value="DNA POLYMERASE DELTA SUBUNIT 3"/>
    <property type="match status" value="1"/>
</dbReference>
<dbReference type="AlphaFoldDB" id="A0A7G2E3Y8"/>
<dbReference type="Pfam" id="PF07722">
    <property type="entry name" value="Peptidase_C26"/>
    <property type="match status" value="1"/>
</dbReference>
<evidence type="ECO:0000256" key="9">
    <source>
        <dbReference type="ARBA" id="ARBA00051589"/>
    </source>
</evidence>
<dbReference type="GO" id="GO:0005576">
    <property type="term" value="C:extracellular region"/>
    <property type="evidence" value="ECO:0007669"/>
    <property type="project" value="UniProtKB-SubCell"/>
</dbReference>
<evidence type="ECO:0000256" key="8">
    <source>
        <dbReference type="ARBA" id="ARBA00023242"/>
    </source>
</evidence>
<dbReference type="GO" id="GO:0046900">
    <property type="term" value="P:tetrahydrofolylpolyglutamate metabolic process"/>
    <property type="evidence" value="ECO:0007669"/>
    <property type="project" value="UniProtKB-ARBA"/>
</dbReference>
<feature type="compositionally biased region" description="Polar residues" evidence="12">
    <location>
        <begin position="374"/>
        <end position="388"/>
    </location>
</feature>
<evidence type="ECO:0000313" key="13">
    <source>
        <dbReference type="EMBL" id="CAD5317576.1"/>
    </source>
</evidence>
<dbReference type="InterPro" id="IPR019038">
    <property type="entry name" value="POLD3"/>
</dbReference>
<comment type="similarity">
    <text evidence="3">Belongs to the peptidase C26 family.</text>
</comment>
<evidence type="ECO:0000256" key="10">
    <source>
        <dbReference type="PIRSR" id="PIRSR615527-1"/>
    </source>
</evidence>
<dbReference type="FunFam" id="3.40.50.880:FF:000024">
    <property type="entry name" value="Folate gamma-glutamyl hydrolase"/>
    <property type="match status" value="1"/>
</dbReference>
<evidence type="ECO:0000256" key="4">
    <source>
        <dbReference type="ARBA" id="ARBA00022525"/>
    </source>
</evidence>
<name>A0A7G2E3Y8_ARATH</name>
<evidence type="ECO:0000256" key="12">
    <source>
        <dbReference type="SAM" id="MobiDB-lite"/>
    </source>
</evidence>
<keyword evidence="4" id="KW-0964">Secreted</keyword>
<evidence type="ECO:0000256" key="1">
    <source>
        <dbReference type="ARBA" id="ARBA00004123"/>
    </source>
</evidence>